<dbReference type="InterPro" id="IPR035979">
    <property type="entry name" value="RBD_domain_sf"/>
</dbReference>
<dbReference type="GO" id="GO:0003723">
    <property type="term" value="F:RNA binding"/>
    <property type="evidence" value="ECO:0007669"/>
    <property type="project" value="UniProtKB-UniRule"/>
</dbReference>
<feature type="compositionally biased region" description="Basic and acidic residues" evidence="3">
    <location>
        <begin position="432"/>
        <end position="453"/>
    </location>
</feature>
<feature type="compositionally biased region" description="Basic and acidic residues" evidence="3">
    <location>
        <begin position="466"/>
        <end position="488"/>
    </location>
</feature>
<dbReference type="GO" id="GO:0003743">
    <property type="term" value="F:translation initiation factor activity"/>
    <property type="evidence" value="ECO:0007669"/>
    <property type="project" value="UniProtKB-KW"/>
</dbReference>
<feature type="compositionally biased region" description="Basic and acidic residues" evidence="3">
    <location>
        <begin position="373"/>
        <end position="422"/>
    </location>
</feature>
<dbReference type="EMBL" id="MRZV01000617">
    <property type="protein sequence ID" value="PIK46867.1"/>
    <property type="molecule type" value="Genomic_DNA"/>
</dbReference>
<organism evidence="5 6">
    <name type="scientific">Stichopus japonicus</name>
    <name type="common">Sea cucumber</name>
    <dbReference type="NCBI Taxonomy" id="307972"/>
    <lineage>
        <taxon>Eukaryota</taxon>
        <taxon>Metazoa</taxon>
        <taxon>Echinodermata</taxon>
        <taxon>Eleutherozoa</taxon>
        <taxon>Echinozoa</taxon>
        <taxon>Holothuroidea</taxon>
        <taxon>Aspidochirotacea</taxon>
        <taxon>Aspidochirotida</taxon>
        <taxon>Stichopodidae</taxon>
        <taxon>Apostichopus</taxon>
    </lineage>
</organism>
<dbReference type="PROSITE" id="PS50102">
    <property type="entry name" value="RRM"/>
    <property type="match status" value="1"/>
</dbReference>
<sequence length="595" mass="64755">MEKSASHKQYCRFIASKIWCENMFSNNVDAFFLAHTVLAIAIRIQHAYPYGSSKKKGKKKGVTLNLSEFLADTPGVTAAPGSSYVVSNKPGSWADDDTGEDADVSTAYRDTDGALPSRVQLPTAPRSAQPVNLDSSQLPDKPPYTVYLGNIPFDISEEDIIKFLKQCQVSNVRFPKDGDGRFKGFCYAEVDDLESLKTALSLNDEITTLEEAMINMTVLKMIGGKEVMNPTGEEDRTGVAEAAEVMITKISGEAGIETKMEGGTTLIIGTAGEPGPIDEAVDLRTGAVVEMRKKITGEAKVLIPKEMKGEVKGSMTQGEEEDNTTEEEGTMTVGEADTMIEGVEDMMTAGEEEDTKIGGAATVSVIEEGVEGGYERRGGGGYDDRRGGGGGGYDDRRYGGYDNNRRGYDDRRGGGGYDDRRGGGGGYNDSRGGFEDRRGGDTGDRRGGYEERGGYNSRRTQNNDAGSDRGPEERGRRDGSESEREGIRERKKLVLAKRSQPAEAPTDRPAVGSSSIFGGAKPVDTAAKEKEIEERLKRQREADALERRRQESEKDINRWKGKTIDRRRIGRVKGGGSTFNLGAPTSRHFSEIRLN</sequence>
<comment type="caution">
    <text evidence="5">The sequence shown here is derived from an EMBL/GenBank/DDBJ whole genome shotgun (WGS) entry which is preliminary data.</text>
</comment>
<dbReference type="PANTHER" id="PTHR23236:SF2">
    <property type="entry name" value="EUKARYOTIC TRANSLATION INITIATION FACTOR 4B"/>
    <property type="match status" value="1"/>
</dbReference>
<evidence type="ECO:0000256" key="2">
    <source>
        <dbReference type="PROSITE-ProRule" id="PRU00176"/>
    </source>
</evidence>
<name>A0A2G8KFU4_STIJA</name>
<protein>
    <submittedName>
        <fullName evidence="5">Putative eukaryotic translation initiation factor 4B isoform X3</fullName>
    </submittedName>
</protein>
<dbReference type="SMART" id="SM00360">
    <property type="entry name" value="RRM"/>
    <property type="match status" value="1"/>
</dbReference>
<evidence type="ECO:0000313" key="6">
    <source>
        <dbReference type="Proteomes" id="UP000230750"/>
    </source>
</evidence>
<dbReference type="OrthoDB" id="1748655at2759"/>
<dbReference type="SUPFAM" id="SSF54928">
    <property type="entry name" value="RNA-binding domain, RBD"/>
    <property type="match status" value="1"/>
</dbReference>
<gene>
    <name evidence="5" type="ORF">BSL78_16284</name>
</gene>
<evidence type="ECO:0000313" key="5">
    <source>
        <dbReference type="EMBL" id="PIK46867.1"/>
    </source>
</evidence>
<keyword evidence="5" id="KW-0648">Protein biosynthesis</keyword>
<evidence type="ECO:0000256" key="1">
    <source>
        <dbReference type="ARBA" id="ARBA00022884"/>
    </source>
</evidence>
<dbReference type="STRING" id="307972.A0A2G8KFU4"/>
<feature type="domain" description="RRM" evidence="4">
    <location>
        <begin position="144"/>
        <end position="234"/>
    </location>
</feature>
<feature type="compositionally biased region" description="Acidic residues" evidence="3">
    <location>
        <begin position="318"/>
        <end position="329"/>
    </location>
</feature>
<keyword evidence="5" id="KW-0396">Initiation factor</keyword>
<feature type="region of interest" description="Disordered" evidence="3">
    <location>
        <begin position="368"/>
        <end position="595"/>
    </location>
</feature>
<dbReference type="Proteomes" id="UP000230750">
    <property type="component" value="Unassembled WGS sequence"/>
</dbReference>
<dbReference type="AlphaFoldDB" id="A0A2G8KFU4"/>
<reference evidence="5 6" key="1">
    <citation type="journal article" date="2017" name="PLoS Biol.">
        <title>The sea cucumber genome provides insights into morphological evolution and visceral regeneration.</title>
        <authorList>
            <person name="Zhang X."/>
            <person name="Sun L."/>
            <person name="Yuan J."/>
            <person name="Sun Y."/>
            <person name="Gao Y."/>
            <person name="Zhang L."/>
            <person name="Li S."/>
            <person name="Dai H."/>
            <person name="Hamel J.F."/>
            <person name="Liu C."/>
            <person name="Yu Y."/>
            <person name="Liu S."/>
            <person name="Lin W."/>
            <person name="Guo K."/>
            <person name="Jin S."/>
            <person name="Xu P."/>
            <person name="Storey K.B."/>
            <person name="Huan P."/>
            <person name="Zhang T."/>
            <person name="Zhou Y."/>
            <person name="Zhang J."/>
            <person name="Lin C."/>
            <person name="Li X."/>
            <person name="Xing L."/>
            <person name="Huo D."/>
            <person name="Sun M."/>
            <person name="Wang L."/>
            <person name="Mercier A."/>
            <person name="Li F."/>
            <person name="Yang H."/>
            <person name="Xiang J."/>
        </authorList>
    </citation>
    <scope>NUCLEOTIDE SEQUENCE [LARGE SCALE GENOMIC DNA]</scope>
    <source>
        <strain evidence="5">Shaxun</strain>
        <tissue evidence="5">Muscle</tissue>
    </source>
</reference>
<keyword evidence="6" id="KW-1185">Reference proteome</keyword>
<proteinExistence type="predicted"/>
<dbReference type="Pfam" id="PF00076">
    <property type="entry name" value="RRM_1"/>
    <property type="match status" value="1"/>
</dbReference>
<dbReference type="Gene3D" id="3.30.70.330">
    <property type="match status" value="1"/>
</dbReference>
<dbReference type="InterPro" id="IPR012677">
    <property type="entry name" value="Nucleotide-bd_a/b_plait_sf"/>
</dbReference>
<evidence type="ECO:0000256" key="3">
    <source>
        <dbReference type="SAM" id="MobiDB-lite"/>
    </source>
</evidence>
<keyword evidence="1 2" id="KW-0694">RNA-binding</keyword>
<feature type="region of interest" description="Disordered" evidence="3">
    <location>
        <begin position="310"/>
        <end position="330"/>
    </location>
</feature>
<dbReference type="InterPro" id="IPR000504">
    <property type="entry name" value="RRM_dom"/>
</dbReference>
<accession>A0A2G8KFU4</accession>
<evidence type="ECO:0000259" key="4">
    <source>
        <dbReference type="PROSITE" id="PS50102"/>
    </source>
</evidence>
<dbReference type="PANTHER" id="PTHR23236">
    <property type="entry name" value="EUKARYOTIC TRANSLATION INITIATION FACTOR 4B/4H"/>
    <property type="match status" value="1"/>
</dbReference>
<feature type="compositionally biased region" description="Basic and acidic residues" evidence="3">
    <location>
        <begin position="526"/>
        <end position="567"/>
    </location>
</feature>